<evidence type="ECO:0000313" key="2">
    <source>
        <dbReference type="EMBL" id="KAF8563257.1"/>
    </source>
</evidence>
<feature type="region of interest" description="Disordered" evidence="1">
    <location>
        <begin position="59"/>
        <end position="123"/>
    </location>
</feature>
<feature type="compositionally biased region" description="Low complexity" evidence="1">
    <location>
        <begin position="103"/>
        <end position="123"/>
    </location>
</feature>
<feature type="region of interest" description="Disordered" evidence="1">
    <location>
        <begin position="208"/>
        <end position="237"/>
    </location>
</feature>
<accession>A0A8T0D9B5</accession>
<proteinExistence type="predicted"/>
<dbReference type="Proteomes" id="UP000699462">
    <property type="component" value="Unassembled WGS sequence"/>
</dbReference>
<dbReference type="GO" id="GO:0008641">
    <property type="term" value="F:ubiquitin-like modifier activating enzyme activity"/>
    <property type="evidence" value="ECO:0007669"/>
    <property type="project" value="InterPro"/>
</dbReference>
<feature type="compositionally biased region" description="Low complexity" evidence="1">
    <location>
        <begin position="64"/>
        <end position="84"/>
    </location>
</feature>
<reference evidence="2 3" key="1">
    <citation type="submission" date="2019-07" db="EMBL/GenBank/DDBJ databases">
        <title>Annotation for the trematode Paragonimus westermani.</title>
        <authorList>
            <person name="Choi Y.-J."/>
        </authorList>
    </citation>
    <scope>NUCLEOTIDE SEQUENCE [LARGE SCALE GENOMIC DNA]</scope>
    <source>
        <strain evidence="2">180907_Pwestermani</strain>
    </source>
</reference>
<comment type="caution">
    <text evidence="2">The sequence shown here is derived from an EMBL/GenBank/DDBJ whole genome shotgun (WGS) entry which is preliminary data.</text>
</comment>
<name>A0A8T0D9B5_9TREM</name>
<keyword evidence="3" id="KW-1185">Reference proteome</keyword>
<feature type="compositionally biased region" description="Polar residues" evidence="1">
    <location>
        <begin position="32"/>
        <end position="45"/>
    </location>
</feature>
<dbReference type="EMBL" id="JTDF01012990">
    <property type="protein sequence ID" value="KAF8563257.1"/>
    <property type="molecule type" value="Genomic_DNA"/>
</dbReference>
<sequence length="250" mass="26165">VGCGAIGCELLKNLALLGVATDGDDNTDCRPSINSATSAPTRTNTEGCFLEDSPVCTKVSIPHRPNSPVSNPNSSRSTSSNRLSIIPPVPVHGEAGDVRDQESAPFSSSLVAASSSTTTVSPTNVVESLHGTSELGDHARWQGSDGSLFLPRSRTVDPLNVRLCSSSNFSTSAEHDSVTVQSEGTPILESSLSRSVLPLKEGSTTVAPVEQPRTRTSTEGCKTISETDDSRGSSSVSFRRMLSACYPAPE</sequence>
<organism evidence="2 3">
    <name type="scientific">Paragonimus westermani</name>
    <dbReference type="NCBI Taxonomy" id="34504"/>
    <lineage>
        <taxon>Eukaryota</taxon>
        <taxon>Metazoa</taxon>
        <taxon>Spiralia</taxon>
        <taxon>Lophotrochozoa</taxon>
        <taxon>Platyhelminthes</taxon>
        <taxon>Trematoda</taxon>
        <taxon>Digenea</taxon>
        <taxon>Plagiorchiida</taxon>
        <taxon>Troglotremata</taxon>
        <taxon>Troglotrematidae</taxon>
        <taxon>Paragonimus</taxon>
    </lineage>
</organism>
<evidence type="ECO:0000313" key="3">
    <source>
        <dbReference type="Proteomes" id="UP000699462"/>
    </source>
</evidence>
<feature type="non-terminal residue" evidence="2">
    <location>
        <position position="1"/>
    </location>
</feature>
<dbReference type="OrthoDB" id="10252231at2759"/>
<dbReference type="SUPFAM" id="SSF69572">
    <property type="entry name" value="Activating enzymes of the ubiquitin-like proteins"/>
    <property type="match status" value="1"/>
</dbReference>
<dbReference type="InterPro" id="IPR035985">
    <property type="entry name" value="Ubiquitin-activating_enz"/>
</dbReference>
<evidence type="ECO:0000256" key="1">
    <source>
        <dbReference type="SAM" id="MobiDB-lite"/>
    </source>
</evidence>
<gene>
    <name evidence="2" type="ORF">P879_11571</name>
</gene>
<dbReference type="AlphaFoldDB" id="A0A8T0D9B5"/>
<feature type="region of interest" description="Disordered" evidence="1">
    <location>
        <begin position="25"/>
        <end position="45"/>
    </location>
</feature>
<protein>
    <submittedName>
        <fullName evidence="2">Uncharacterized protein</fullName>
    </submittedName>
</protein>